<dbReference type="GO" id="GO:0005975">
    <property type="term" value="P:carbohydrate metabolic process"/>
    <property type="evidence" value="ECO:0007669"/>
    <property type="project" value="InterPro"/>
</dbReference>
<organism evidence="2">
    <name type="scientific">uncultured bacterium Contig46</name>
    <dbReference type="NCBI Taxonomy" id="1393580"/>
    <lineage>
        <taxon>Bacteria</taxon>
        <taxon>environmental samples</taxon>
    </lineage>
</organism>
<name>W0FMA3_9BACT</name>
<dbReference type="InterPro" id="IPR036881">
    <property type="entry name" value="Glyco_hydro_3_C_sf"/>
</dbReference>
<reference evidence="2" key="1">
    <citation type="journal article" date="2013" name="PLoS ONE">
        <title>Metagenomic insights into the carbohydrate-active enzymes carried by the microorganisms adhering to solid digesta in the rumen of cows.</title>
        <authorList>
            <person name="Wang L."/>
            <person name="Hatem A."/>
            <person name="Catalyurek U.V."/>
            <person name="Morrison M."/>
            <person name="Yu Z."/>
        </authorList>
    </citation>
    <scope>NUCLEOTIDE SEQUENCE</scope>
</reference>
<sequence>MNGYEKEHNEFLRRFGAECAVLLKTDGSFPPESPCDIALYGSGARCTEKGGTGSGEVYSRTFTAAGGDLVMPGSPGDVKALLSGLKNGTVTREQLAANAMRVYRTAKELVGGIK</sequence>
<evidence type="ECO:0000313" key="2">
    <source>
        <dbReference type="EMBL" id="AHF24125.1"/>
    </source>
</evidence>
<dbReference type="GO" id="GO:0004553">
    <property type="term" value="F:hydrolase activity, hydrolyzing O-glycosyl compounds"/>
    <property type="evidence" value="ECO:0007669"/>
    <property type="project" value="InterPro"/>
</dbReference>
<proteinExistence type="predicted"/>
<evidence type="ECO:0000256" key="1">
    <source>
        <dbReference type="ARBA" id="ARBA00022801"/>
    </source>
</evidence>
<accession>W0FMA3</accession>
<dbReference type="EMBL" id="KC246785">
    <property type="protein sequence ID" value="AHF24125.1"/>
    <property type="molecule type" value="Genomic_DNA"/>
</dbReference>
<protein>
    <submittedName>
        <fullName evidence="2">Beta-glucosidase-like glycosyl hydrolase</fullName>
    </submittedName>
</protein>
<keyword evidence="1 2" id="KW-0378">Hydrolase</keyword>
<dbReference type="Gene3D" id="3.40.50.1700">
    <property type="entry name" value="Glycoside hydrolase family 3 C-terminal domain"/>
    <property type="match status" value="1"/>
</dbReference>
<dbReference type="AlphaFoldDB" id="W0FMA3"/>